<dbReference type="GO" id="GO:0005886">
    <property type="term" value="C:plasma membrane"/>
    <property type="evidence" value="ECO:0007669"/>
    <property type="project" value="UniProtKB-SubCell"/>
</dbReference>
<dbReference type="AlphaFoldDB" id="A0A8J2HUC0"/>
<dbReference type="Pfam" id="PF02949">
    <property type="entry name" value="7tm_6"/>
    <property type="match status" value="1"/>
</dbReference>
<evidence type="ECO:0000256" key="6">
    <source>
        <dbReference type="ARBA" id="ARBA00023136"/>
    </source>
</evidence>
<dbReference type="OrthoDB" id="6617147at2759"/>
<evidence type="ECO:0000256" key="3">
    <source>
        <dbReference type="ARBA" id="ARBA00022692"/>
    </source>
</evidence>
<feature type="transmembrane region" description="Helical" evidence="9">
    <location>
        <begin position="350"/>
        <end position="378"/>
    </location>
</feature>
<proteinExistence type="inferred from homology"/>
<sequence>MIVENRKMYVRFQTLIRRLQLIISFWSSKDSSILFLSLPYLHLCAFVLPLIGVANFFRTYISNINLVTKGLSVMVGYSTVMMKMITFIVKRKEINKLHSILEPYVEKLVEKSGMSHDVLREVSMFRRLCATLTGCVTTSSTLYAVIPLVTVFNQWRHNKPIKMNHLYPVIYPWEKAPTGPVFYCQIINEYFTTFSIITVTSSVDSLFVYYAFQMVCMIRDIAHNISSLTEENCQEIIGKCVRQYTVLLECRSEMDNVFGPIILWSMGTNAVVLCGLIFQLSHAKTIPVLTMFLCAAYVAFKVTQIFMFAWAASKFTTESDDLSDTIYAADWFGSKNRMKAITIMLAQRPLVFTACSFSTISIEMFSAVMNTTISYFLLLKNFDPDA</sequence>
<evidence type="ECO:0000256" key="7">
    <source>
        <dbReference type="ARBA" id="ARBA00023170"/>
    </source>
</evidence>
<dbReference type="Proteomes" id="UP000786811">
    <property type="component" value="Unassembled WGS sequence"/>
</dbReference>
<dbReference type="PANTHER" id="PTHR21137">
    <property type="entry name" value="ODORANT RECEPTOR"/>
    <property type="match status" value="1"/>
</dbReference>
<dbReference type="EMBL" id="CAJNRD030001124">
    <property type="protein sequence ID" value="CAG5109165.1"/>
    <property type="molecule type" value="Genomic_DNA"/>
</dbReference>
<keyword evidence="7 9" id="KW-0675">Receptor</keyword>
<reference evidence="10" key="1">
    <citation type="submission" date="2021-04" db="EMBL/GenBank/DDBJ databases">
        <authorList>
            <person name="Chebbi M.A.C M."/>
        </authorList>
    </citation>
    <scope>NUCLEOTIDE SEQUENCE</scope>
</reference>
<keyword evidence="6 9" id="KW-0472">Membrane</keyword>
<evidence type="ECO:0000256" key="5">
    <source>
        <dbReference type="ARBA" id="ARBA00022989"/>
    </source>
</evidence>
<keyword evidence="3 9" id="KW-0812">Transmembrane</keyword>
<dbReference type="GO" id="GO:0007165">
    <property type="term" value="P:signal transduction"/>
    <property type="evidence" value="ECO:0007669"/>
    <property type="project" value="UniProtKB-KW"/>
</dbReference>
<feature type="transmembrane region" description="Helical" evidence="9">
    <location>
        <begin position="128"/>
        <end position="152"/>
    </location>
</feature>
<evidence type="ECO:0000256" key="8">
    <source>
        <dbReference type="ARBA" id="ARBA00023224"/>
    </source>
</evidence>
<dbReference type="PANTHER" id="PTHR21137:SF43">
    <property type="entry name" value="ODORANT RECEPTOR 47A-RELATED"/>
    <property type="match status" value="1"/>
</dbReference>
<protein>
    <recommendedName>
        <fullName evidence="9">Odorant receptor</fullName>
    </recommendedName>
</protein>
<gene>
    <name evidence="10" type="ORF">HICCMSTLAB_LOCUS13801</name>
</gene>
<name>A0A8J2HUC0_COTCN</name>
<feature type="transmembrane region" description="Helical" evidence="9">
    <location>
        <begin position="286"/>
        <end position="310"/>
    </location>
</feature>
<keyword evidence="2 9" id="KW-0716">Sensory transduction</keyword>
<keyword evidence="5 9" id="KW-1133">Transmembrane helix</keyword>
<comment type="subcellular location">
    <subcellularLocation>
        <location evidence="9">Cell membrane</location>
        <topology evidence="9">Multi-pass membrane protein</topology>
    </subcellularLocation>
    <subcellularLocation>
        <location evidence="1">Membrane</location>
        <topology evidence="1">Multi-pass membrane protein</topology>
    </subcellularLocation>
</comment>
<evidence type="ECO:0000313" key="10">
    <source>
        <dbReference type="EMBL" id="CAG5109165.1"/>
    </source>
</evidence>
<feature type="transmembrane region" description="Helical" evidence="9">
    <location>
        <begin position="69"/>
        <end position="89"/>
    </location>
</feature>
<keyword evidence="4 9" id="KW-0552">Olfaction</keyword>
<dbReference type="GO" id="GO:0004984">
    <property type="term" value="F:olfactory receptor activity"/>
    <property type="evidence" value="ECO:0007669"/>
    <property type="project" value="InterPro"/>
</dbReference>
<accession>A0A8J2HUC0</accession>
<keyword evidence="8 9" id="KW-0807">Transducer</keyword>
<dbReference type="GO" id="GO:0005549">
    <property type="term" value="F:odorant binding"/>
    <property type="evidence" value="ECO:0007669"/>
    <property type="project" value="InterPro"/>
</dbReference>
<feature type="transmembrane region" description="Helical" evidence="9">
    <location>
        <begin position="33"/>
        <end position="57"/>
    </location>
</feature>
<keyword evidence="11" id="KW-1185">Reference proteome</keyword>
<evidence type="ECO:0000313" key="11">
    <source>
        <dbReference type="Proteomes" id="UP000786811"/>
    </source>
</evidence>
<comment type="caution">
    <text evidence="10">The sequence shown here is derived from an EMBL/GenBank/DDBJ whole genome shotgun (WGS) entry which is preliminary data.</text>
</comment>
<evidence type="ECO:0000256" key="1">
    <source>
        <dbReference type="ARBA" id="ARBA00004141"/>
    </source>
</evidence>
<dbReference type="InterPro" id="IPR004117">
    <property type="entry name" value="7tm6_olfct_rcpt"/>
</dbReference>
<organism evidence="10 11">
    <name type="scientific">Cotesia congregata</name>
    <name type="common">Parasitoid wasp</name>
    <name type="synonym">Apanteles congregatus</name>
    <dbReference type="NCBI Taxonomy" id="51543"/>
    <lineage>
        <taxon>Eukaryota</taxon>
        <taxon>Metazoa</taxon>
        <taxon>Ecdysozoa</taxon>
        <taxon>Arthropoda</taxon>
        <taxon>Hexapoda</taxon>
        <taxon>Insecta</taxon>
        <taxon>Pterygota</taxon>
        <taxon>Neoptera</taxon>
        <taxon>Endopterygota</taxon>
        <taxon>Hymenoptera</taxon>
        <taxon>Apocrita</taxon>
        <taxon>Ichneumonoidea</taxon>
        <taxon>Braconidae</taxon>
        <taxon>Microgastrinae</taxon>
        <taxon>Cotesia</taxon>
    </lineage>
</organism>
<feature type="transmembrane region" description="Helical" evidence="9">
    <location>
        <begin position="261"/>
        <end position="280"/>
    </location>
</feature>
<feature type="transmembrane region" description="Helical" evidence="9">
    <location>
        <begin position="190"/>
        <end position="212"/>
    </location>
</feature>
<comment type="similarity">
    <text evidence="9">Belongs to the insect chemoreceptor superfamily. Heteromeric odorant receptor channel (TC 1.A.69) family.</text>
</comment>
<evidence type="ECO:0000256" key="9">
    <source>
        <dbReference type="RuleBase" id="RU351113"/>
    </source>
</evidence>
<evidence type="ECO:0000256" key="4">
    <source>
        <dbReference type="ARBA" id="ARBA00022725"/>
    </source>
</evidence>
<evidence type="ECO:0000256" key="2">
    <source>
        <dbReference type="ARBA" id="ARBA00022606"/>
    </source>
</evidence>